<dbReference type="PATRIC" id="fig|33935.3.peg.4550"/>
<keyword evidence="2" id="KW-1185">Reference proteome</keyword>
<evidence type="ECO:0000313" key="2">
    <source>
        <dbReference type="Proteomes" id="UP000037977"/>
    </source>
</evidence>
<sequence>MKNALNENVFILTATFSCSIVVTMEEISIKKPTAEQLQIEKIIIQSELTAYRETLATYKNISAFSNFISDTPGFEETFQQKRDYYIAQYGIHRISNENFSNISMVNPDTFGLAIDSPTIYLTPHYTIINARGLEVEKDSSSNAENKNETHYTSISGLSINESTISFNMGTTCHRWRKTSMEH</sequence>
<name>A0A0N0CUU4_9BACI</name>
<dbReference type="RefSeq" id="WP_053996915.1">
    <property type="nucleotide sequence ID" value="NZ_CP065643.1"/>
</dbReference>
<organism evidence="1 2">
    <name type="scientific">Lysinibacillus macroides</name>
    <dbReference type="NCBI Taxonomy" id="33935"/>
    <lineage>
        <taxon>Bacteria</taxon>
        <taxon>Bacillati</taxon>
        <taxon>Bacillota</taxon>
        <taxon>Bacilli</taxon>
        <taxon>Bacillales</taxon>
        <taxon>Bacillaceae</taxon>
        <taxon>Lysinibacillus</taxon>
    </lineage>
</organism>
<protein>
    <submittedName>
        <fullName evidence="1">Uncharacterized protein</fullName>
    </submittedName>
</protein>
<dbReference type="Proteomes" id="UP000037977">
    <property type="component" value="Unassembled WGS sequence"/>
</dbReference>
<dbReference type="PROSITE" id="PS51257">
    <property type="entry name" value="PROKAR_LIPOPROTEIN"/>
    <property type="match status" value="1"/>
</dbReference>
<evidence type="ECO:0000313" key="1">
    <source>
        <dbReference type="EMBL" id="KOY80414.1"/>
    </source>
</evidence>
<dbReference type="EMBL" id="LGCI01000011">
    <property type="protein sequence ID" value="KOY80414.1"/>
    <property type="molecule type" value="Genomic_DNA"/>
</dbReference>
<gene>
    <name evidence="1" type="ORF">ADM90_21515</name>
</gene>
<dbReference type="OrthoDB" id="2732981at2"/>
<dbReference type="AlphaFoldDB" id="A0A0N0CUU4"/>
<proteinExistence type="predicted"/>
<comment type="caution">
    <text evidence="1">The sequence shown here is derived from an EMBL/GenBank/DDBJ whole genome shotgun (WGS) entry which is preliminary data.</text>
</comment>
<accession>A0A0N0CUU4</accession>
<reference evidence="1 2" key="1">
    <citation type="submission" date="2015-07" db="EMBL/GenBank/DDBJ databases">
        <title>Genome sequencing project for genomic taxonomy and phylogenomics of Bacillus-like bacteria.</title>
        <authorList>
            <person name="Liu B."/>
            <person name="Wang J."/>
            <person name="Zhu Y."/>
            <person name="Liu G."/>
            <person name="Chen Q."/>
            <person name="Chen Z."/>
            <person name="Che J."/>
            <person name="Ge C."/>
            <person name="Shi H."/>
            <person name="Pan Z."/>
            <person name="Liu X."/>
        </authorList>
    </citation>
    <scope>NUCLEOTIDE SEQUENCE [LARGE SCALE GENOMIC DNA]</scope>
    <source>
        <strain evidence="1 2">DSM 54</strain>
    </source>
</reference>